<name>A0A316GS89_9RHOB</name>
<feature type="chain" id="PRO_5016234181" evidence="1">
    <location>
        <begin position="18"/>
        <end position="100"/>
    </location>
</feature>
<organism evidence="2 3">
    <name type="scientific">Silicimonas algicola</name>
    <dbReference type="NCBI Taxonomy" id="1826607"/>
    <lineage>
        <taxon>Bacteria</taxon>
        <taxon>Pseudomonadati</taxon>
        <taxon>Pseudomonadota</taxon>
        <taxon>Alphaproteobacteria</taxon>
        <taxon>Rhodobacterales</taxon>
        <taxon>Paracoccaceae</taxon>
    </lineage>
</organism>
<keyword evidence="3" id="KW-1185">Reference proteome</keyword>
<evidence type="ECO:0000256" key="1">
    <source>
        <dbReference type="SAM" id="SignalP"/>
    </source>
</evidence>
<dbReference type="AlphaFoldDB" id="A0A316GS89"/>
<sequence length="100" mass="10693">MRPAALLLAVLALPSHADVIGPGGKKIDCYCTDTQGSRVELGETICLFVNGRAFMAQCQMSLNVPMWREVSEGCLSSSLPQSKPHLVEPAVDTGRIHTGI</sequence>
<dbReference type="EMBL" id="QGGV01000002">
    <property type="protein sequence ID" value="PWK57887.1"/>
    <property type="molecule type" value="Genomic_DNA"/>
</dbReference>
<dbReference type="Proteomes" id="UP000245390">
    <property type="component" value="Unassembled WGS sequence"/>
</dbReference>
<dbReference type="OrthoDB" id="8021248at2"/>
<accession>A0A316GS89</accession>
<feature type="signal peptide" evidence="1">
    <location>
        <begin position="1"/>
        <end position="17"/>
    </location>
</feature>
<reference evidence="2 3" key="1">
    <citation type="submission" date="2018-05" db="EMBL/GenBank/DDBJ databases">
        <title>Genomic Encyclopedia of Type Strains, Phase IV (KMG-IV): sequencing the most valuable type-strain genomes for metagenomic binning, comparative biology and taxonomic classification.</title>
        <authorList>
            <person name="Goeker M."/>
        </authorList>
    </citation>
    <scope>NUCLEOTIDE SEQUENCE [LARGE SCALE GENOMIC DNA]</scope>
    <source>
        <strain evidence="2 3">DSM 103371</strain>
    </source>
</reference>
<dbReference type="KEGG" id="salo:EF888_11520"/>
<comment type="caution">
    <text evidence="2">The sequence shown here is derived from an EMBL/GenBank/DDBJ whole genome shotgun (WGS) entry which is preliminary data.</text>
</comment>
<evidence type="ECO:0000313" key="3">
    <source>
        <dbReference type="Proteomes" id="UP000245390"/>
    </source>
</evidence>
<keyword evidence="1" id="KW-0732">Signal</keyword>
<evidence type="ECO:0000313" key="2">
    <source>
        <dbReference type="EMBL" id="PWK57887.1"/>
    </source>
</evidence>
<protein>
    <submittedName>
        <fullName evidence="2">Uncharacterized protein</fullName>
    </submittedName>
</protein>
<proteinExistence type="predicted"/>
<gene>
    <name evidence="2" type="ORF">C8D95_102537</name>
</gene>
<dbReference type="RefSeq" id="WP_109758452.1">
    <property type="nucleotide sequence ID" value="NZ_CP034588.1"/>
</dbReference>